<dbReference type="EMBL" id="KV417502">
    <property type="protein sequence ID" value="KZP28615.1"/>
    <property type="molecule type" value="Genomic_DNA"/>
</dbReference>
<feature type="active site" evidence="3">
    <location>
        <position position="305"/>
    </location>
</feature>
<evidence type="ECO:0000259" key="7">
    <source>
        <dbReference type="PROSITE" id="PS51767"/>
    </source>
</evidence>
<dbReference type="OrthoDB" id="771136at2759"/>
<evidence type="ECO:0000313" key="9">
    <source>
        <dbReference type="Proteomes" id="UP000076532"/>
    </source>
</evidence>
<dbReference type="InterPro" id="IPR033121">
    <property type="entry name" value="PEPTIDASE_A1"/>
</dbReference>
<evidence type="ECO:0000256" key="2">
    <source>
        <dbReference type="ARBA" id="ARBA00022750"/>
    </source>
</evidence>
<keyword evidence="5 8" id="KW-0645">Protease</keyword>
<dbReference type="PANTHER" id="PTHR47966">
    <property type="entry name" value="BETA-SITE APP-CLEAVING ENZYME, ISOFORM A-RELATED"/>
    <property type="match status" value="1"/>
</dbReference>
<dbReference type="PRINTS" id="PR00792">
    <property type="entry name" value="PEPSIN"/>
</dbReference>
<feature type="domain" description="Peptidase A1" evidence="7">
    <location>
        <begin position="100"/>
        <end position="421"/>
    </location>
</feature>
<dbReference type="InterPro" id="IPR021109">
    <property type="entry name" value="Peptidase_aspartic_dom_sf"/>
</dbReference>
<feature type="region of interest" description="Disordered" evidence="6">
    <location>
        <begin position="61"/>
        <end position="82"/>
    </location>
</feature>
<dbReference type="GO" id="GO:0006508">
    <property type="term" value="P:proteolysis"/>
    <property type="evidence" value="ECO:0007669"/>
    <property type="project" value="UniProtKB-KW"/>
</dbReference>
<evidence type="ECO:0000256" key="6">
    <source>
        <dbReference type="SAM" id="MobiDB-lite"/>
    </source>
</evidence>
<dbReference type="CDD" id="cd05471">
    <property type="entry name" value="pepsin_like"/>
    <property type="match status" value="1"/>
</dbReference>
<keyword evidence="4" id="KW-1015">Disulfide bond</keyword>
<dbReference type="InterPro" id="IPR001969">
    <property type="entry name" value="Aspartic_peptidase_AS"/>
</dbReference>
<accession>A0A166RSS9</accession>
<dbReference type="STRING" id="436010.A0A166RSS9"/>
<gene>
    <name evidence="8" type="ORF">FIBSPDRAFT_245044</name>
</gene>
<evidence type="ECO:0000256" key="1">
    <source>
        <dbReference type="ARBA" id="ARBA00007447"/>
    </source>
</evidence>
<evidence type="ECO:0000256" key="5">
    <source>
        <dbReference type="RuleBase" id="RU000454"/>
    </source>
</evidence>
<keyword evidence="9" id="KW-1185">Reference proteome</keyword>
<comment type="similarity">
    <text evidence="1 5">Belongs to the peptidase A1 family.</text>
</comment>
<keyword evidence="2 5" id="KW-0064">Aspartyl protease</keyword>
<evidence type="ECO:0000313" key="8">
    <source>
        <dbReference type="EMBL" id="KZP28615.1"/>
    </source>
</evidence>
<dbReference type="PANTHER" id="PTHR47966:SF51">
    <property type="entry name" value="BETA-SITE APP-CLEAVING ENZYME, ISOFORM A-RELATED"/>
    <property type="match status" value="1"/>
</dbReference>
<dbReference type="Pfam" id="PF00026">
    <property type="entry name" value="Asp"/>
    <property type="match status" value="1"/>
</dbReference>
<dbReference type="Proteomes" id="UP000076532">
    <property type="component" value="Unassembled WGS sequence"/>
</dbReference>
<dbReference type="InterPro" id="IPR034164">
    <property type="entry name" value="Pepsin-like_dom"/>
</dbReference>
<dbReference type="PROSITE" id="PS51767">
    <property type="entry name" value="PEPTIDASE_A1"/>
    <property type="match status" value="1"/>
</dbReference>
<dbReference type="SUPFAM" id="SSF50630">
    <property type="entry name" value="Acid proteases"/>
    <property type="match status" value="1"/>
</dbReference>
<dbReference type="InterPro" id="IPR001461">
    <property type="entry name" value="Aspartic_peptidase_A1"/>
</dbReference>
<dbReference type="AlphaFoldDB" id="A0A166RSS9"/>
<feature type="disulfide bond" evidence="4">
    <location>
        <begin position="343"/>
        <end position="386"/>
    </location>
</feature>
<organism evidence="8 9">
    <name type="scientific">Athelia psychrophila</name>
    <dbReference type="NCBI Taxonomy" id="1759441"/>
    <lineage>
        <taxon>Eukaryota</taxon>
        <taxon>Fungi</taxon>
        <taxon>Dikarya</taxon>
        <taxon>Basidiomycota</taxon>
        <taxon>Agaricomycotina</taxon>
        <taxon>Agaricomycetes</taxon>
        <taxon>Agaricomycetidae</taxon>
        <taxon>Atheliales</taxon>
        <taxon>Atheliaceae</taxon>
        <taxon>Athelia</taxon>
    </lineage>
</organism>
<dbReference type="GO" id="GO:0004190">
    <property type="term" value="F:aspartic-type endopeptidase activity"/>
    <property type="evidence" value="ECO:0007669"/>
    <property type="project" value="UniProtKB-KW"/>
</dbReference>
<proteinExistence type="inferred from homology"/>
<dbReference type="PROSITE" id="PS00141">
    <property type="entry name" value="ASP_PROTEASE"/>
    <property type="match status" value="1"/>
</dbReference>
<evidence type="ECO:0000256" key="3">
    <source>
        <dbReference type="PIRSR" id="PIRSR601461-1"/>
    </source>
</evidence>
<name>A0A166RSS9_9AGAM</name>
<protein>
    <submittedName>
        <fullName evidence="8">Acid protease</fullName>
    </submittedName>
</protein>
<feature type="active site" evidence="3">
    <location>
        <position position="118"/>
    </location>
</feature>
<reference evidence="8 9" key="1">
    <citation type="journal article" date="2016" name="Mol. Biol. Evol.">
        <title>Comparative Genomics of Early-Diverging Mushroom-Forming Fungi Provides Insights into the Origins of Lignocellulose Decay Capabilities.</title>
        <authorList>
            <person name="Nagy L.G."/>
            <person name="Riley R."/>
            <person name="Tritt A."/>
            <person name="Adam C."/>
            <person name="Daum C."/>
            <person name="Floudas D."/>
            <person name="Sun H."/>
            <person name="Yadav J.S."/>
            <person name="Pangilinan J."/>
            <person name="Larsson K.H."/>
            <person name="Matsuura K."/>
            <person name="Barry K."/>
            <person name="Labutti K."/>
            <person name="Kuo R."/>
            <person name="Ohm R.A."/>
            <person name="Bhattacharya S.S."/>
            <person name="Shirouzu T."/>
            <person name="Yoshinaga Y."/>
            <person name="Martin F.M."/>
            <person name="Grigoriev I.V."/>
            <person name="Hibbett D.S."/>
        </authorList>
    </citation>
    <scope>NUCLEOTIDE SEQUENCE [LARGE SCALE GENOMIC DNA]</scope>
    <source>
        <strain evidence="8 9">CBS 109695</strain>
    </source>
</reference>
<sequence>MIHSITRATCALLHPLYRLSSVLSLLSSTLSIDIMLSTIALGLLAATAVAEAAPSPATISVSSRRLSRASPPFGSSSRRRAAGPANLPLTDFYKGTDLQWYGNISVGTPPQEITVVFDTGSATLEFASVECGAACAGQKLFDGSKSSTYTNGGKKSNISFATGVGVDPVESDADYTLHLLSGRDVVSVAGLSAGTVDLFTITNQTAKFDIDPFSGIQGMGPVAQGFFAGLERSGLPSLFSMYITPEKSGNAELTFGGIDSSKYTGALAYAALPSSPQDWELTSTGIFVNGATTPLLAQTRQIIFDSGTSNVLFSTDIAEAIYAAISKDIVPYPAEPGAYGIACAAIPALPATLDIGFVTAAGAAFNLTIPRAELSVGPFAGQSAVCQTLINAFDGLNLVGGSLLKHYYTVFDVGGQQMGFAATGL</sequence>
<dbReference type="Gene3D" id="2.40.70.10">
    <property type="entry name" value="Acid Proteases"/>
    <property type="match status" value="2"/>
</dbReference>
<evidence type="ECO:0000256" key="4">
    <source>
        <dbReference type="PIRSR" id="PIRSR601461-2"/>
    </source>
</evidence>
<keyword evidence="5" id="KW-0378">Hydrolase</keyword>